<reference evidence="4" key="1">
    <citation type="submission" date="2020-04" db="EMBL/GenBank/DDBJ databases">
        <authorList>
            <person name="Neveu A P."/>
        </authorList>
    </citation>
    <scope>NUCLEOTIDE SEQUENCE</scope>
    <source>
        <tissue evidence="4">Whole embryo</tissue>
    </source>
</reference>
<dbReference type="InterPro" id="IPR051248">
    <property type="entry name" value="UPF0507/Ank_repeat_27"/>
</dbReference>
<dbReference type="SMART" id="SM00248">
    <property type="entry name" value="ANK"/>
    <property type="match status" value="8"/>
</dbReference>
<evidence type="ECO:0000259" key="3">
    <source>
        <dbReference type="PROSITE" id="PS51205"/>
    </source>
</evidence>
<dbReference type="PROSITE" id="PS51205">
    <property type="entry name" value="VPS9"/>
    <property type="match status" value="1"/>
</dbReference>
<dbReference type="SUPFAM" id="SSF48403">
    <property type="entry name" value="Ankyrin repeat"/>
    <property type="match status" value="2"/>
</dbReference>
<feature type="repeat" description="ANK" evidence="1">
    <location>
        <begin position="904"/>
        <end position="936"/>
    </location>
</feature>
<dbReference type="CDD" id="cd22886">
    <property type="entry name" value="ANKRD27_zf2"/>
    <property type="match status" value="1"/>
</dbReference>
<dbReference type="EMBL" id="LR782925">
    <property type="protein sequence ID" value="CAB3221772.1"/>
    <property type="molecule type" value="mRNA"/>
</dbReference>
<evidence type="ECO:0000256" key="2">
    <source>
        <dbReference type="SAM" id="MobiDB-lite"/>
    </source>
</evidence>
<dbReference type="PROSITE" id="PS50088">
    <property type="entry name" value="ANK_REPEAT"/>
    <property type="match status" value="8"/>
</dbReference>
<feature type="repeat" description="ANK" evidence="1">
    <location>
        <begin position="871"/>
        <end position="903"/>
    </location>
</feature>
<feature type="repeat" description="ANK" evidence="1">
    <location>
        <begin position="529"/>
        <end position="561"/>
    </location>
</feature>
<feature type="repeat" description="ANK" evidence="1">
    <location>
        <begin position="804"/>
        <end position="836"/>
    </location>
</feature>
<dbReference type="PANTHER" id="PTHR24170">
    <property type="entry name" value="ANKYRIN REPEAT DOMAIN-CONTAINING PROTEIN 27"/>
    <property type="match status" value="1"/>
</dbReference>
<dbReference type="Gene3D" id="1.20.1050.80">
    <property type="entry name" value="VPS9 domain"/>
    <property type="match status" value="1"/>
</dbReference>
<feature type="repeat" description="ANK" evidence="1">
    <location>
        <begin position="633"/>
        <end position="665"/>
    </location>
</feature>
<dbReference type="Pfam" id="PF02204">
    <property type="entry name" value="VPS9"/>
    <property type="match status" value="1"/>
</dbReference>
<feature type="region of interest" description="Disordered" evidence="2">
    <location>
        <begin position="695"/>
        <end position="740"/>
    </location>
</feature>
<dbReference type="GO" id="GO:0005085">
    <property type="term" value="F:guanyl-nucleotide exchange factor activity"/>
    <property type="evidence" value="ECO:0007669"/>
    <property type="project" value="TreeGrafter"/>
</dbReference>
<dbReference type="InterPro" id="IPR002110">
    <property type="entry name" value="Ankyrin_rpt"/>
</dbReference>
<dbReference type="InterPro" id="IPR003123">
    <property type="entry name" value="VPS9"/>
</dbReference>
<feature type="region of interest" description="Disordered" evidence="2">
    <location>
        <begin position="971"/>
        <end position="991"/>
    </location>
</feature>
<dbReference type="GO" id="GO:0000149">
    <property type="term" value="F:SNARE binding"/>
    <property type="evidence" value="ECO:0007669"/>
    <property type="project" value="TreeGrafter"/>
</dbReference>
<evidence type="ECO:0000256" key="1">
    <source>
        <dbReference type="PROSITE-ProRule" id="PRU00023"/>
    </source>
</evidence>
<dbReference type="GO" id="GO:0030133">
    <property type="term" value="C:transport vesicle"/>
    <property type="evidence" value="ECO:0007669"/>
    <property type="project" value="TreeGrafter"/>
</dbReference>
<dbReference type="GO" id="GO:0045022">
    <property type="term" value="P:early endosome to late endosome transport"/>
    <property type="evidence" value="ECO:0007669"/>
    <property type="project" value="TreeGrafter"/>
</dbReference>
<dbReference type="Gene3D" id="1.25.40.20">
    <property type="entry name" value="Ankyrin repeat-containing domain"/>
    <property type="match status" value="4"/>
</dbReference>
<dbReference type="AlphaFoldDB" id="A0A6F9D5V4"/>
<dbReference type="PRINTS" id="PR01415">
    <property type="entry name" value="ANKYRIN"/>
</dbReference>
<dbReference type="GO" id="GO:0005886">
    <property type="term" value="C:plasma membrane"/>
    <property type="evidence" value="ECO:0007669"/>
    <property type="project" value="TreeGrafter"/>
</dbReference>
<dbReference type="GO" id="GO:0005770">
    <property type="term" value="C:late endosome"/>
    <property type="evidence" value="ECO:0007669"/>
    <property type="project" value="TreeGrafter"/>
</dbReference>
<name>A0A6F9D5V4_9ASCI</name>
<evidence type="ECO:0000313" key="4">
    <source>
        <dbReference type="EMBL" id="CAB3221772.1"/>
    </source>
</evidence>
<gene>
    <name evidence="4" type="primary">Ankrd27</name>
</gene>
<accession>A0A6F9D5V4</accession>
<dbReference type="GO" id="GO:0043005">
    <property type="term" value="C:neuron projection"/>
    <property type="evidence" value="ECO:0007669"/>
    <property type="project" value="TreeGrafter"/>
</dbReference>
<feature type="repeat" description="ANK" evidence="1">
    <location>
        <begin position="838"/>
        <end position="870"/>
    </location>
</feature>
<dbReference type="CDD" id="cd22885">
    <property type="entry name" value="ANKRD27_zf1"/>
    <property type="match status" value="1"/>
</dbReference>
<dbReference type="Pfam" id="PF12796">
    <property type="entry name" value="Ank_2"/>
    <property type="match status" value="2"/>
</dbReference>
<feature type="repeat" description="ANK" evidence="1">
    <location>
        <begin position="595"/>
        <end position="616"/>
    </location>
</feature>
<protein>
    <submittedName>
        <fullName evidence="4">Ankyrin repeat domain-containing protein 27-like</fullName>
    </submittedName>
</protein>
<dbReference type="PROSITE" id="PS50297">
    <property type="entry name" value="ANK_REP_REGION"/>
    <property type="match status" value="8"/>
</dbReference>
<organism evidence="4">
    <name type="scientific">Phallusia mammillata</name>
    <dbReference type="NCBI Taxonomy" id="59560"/>
    <lineage>
        <taxon>Eukaryota</taxon>
        <taxon>Metazoa</taxon>
        <taxon>Chordata</taxon>
        <taxon>Tunicata</taxon>
        <taxon>Ascidiacea</taxon>
        <taxon>Phlebobranchia</taxon>
        <taxon>Ascidiidae</taxon>
        <taxon>Phallusia</taxon>
    </lineage>
</organism>
<dbReference type="SMART" id="SM00167">
    <property type="entry name" value="VPS9"/>
    <property type="match status" value="1"/>
</dbReference>
<dbReference type="InterPro" id="IPR037191">
    <property type="entry name" value="VPS9_dom_sf"/>
</dbReference>
<dbReference type="PANTHER" id="PTHR24170:SF2">
    <property type="entry name" value="ANKYRIN REPEAT DOMAIN-CONTAINING PROTEIN 27"/>
    <property type="match status" value="1"/>
</dbReference>
<feature type="compositionally biased region" description="Basic and acidic residues" evidence="2">
    <location>
        <begin position="971"/>
        <end position="985"/>
    </location>
</feature>
<dbReference type="SUPFAM" id="SSF109993">
    <property type="entry name" value="VPS9 domain"/>
    <property type="match status" value="1"/>
</dbReference>
<proteinExistence type="evidence at transcript level"/>
<dbReference type="GO" id="GO:0048812">
    <property type="term" value="P:neuron projection morphogenesis"/>
    <property type="evidence" value="ECO:0007669"/>
    <property type="project" value="TreeGrafter"/>
</dbReference>
<dbReference type="Pfam" id="PF00023">
    <property type="entry name" value="Ank"/>
    <property type="match status" value="3"/>
</dbReference>
<feature type="domain" description="VPS9" evidence="3">
    <location>
        <begin position="299"/>
        <end position="446"/>
    </location>
</feature>
<dbReference type="InterPro" id="IPR036770">
    <property type="entry name" value="Ankyrin_rpt-contain_sf"/>
</dbReference>
<keyword evidence="1" id="KW-0040">ANK repeat</keyword>
<dbReference type="GO" id="GO:0005769">
    <property type="term" value="C:early endosome"/>
    <property type="evidence" value="ECO:0007669"/>
    <property type="project" value="TreeGrafter"/>
</dbReference>
<sequence length="1187" mass="132551">MASYDEDLTANDWYISLCGKHEDLFARASSERWMICIPRNGTWKAGIDDGDLFTQKYFESHILKPVVVYSSDKEEGNVAQNKYMTFNGKEVSIEGSKILCGNGFSNMFQKPSYDSRSETLDLQIESCHSSEILFEETFFNQNDESYVVLCISQPLESELVLQKKNSDIGDDSDSMELQPPKSLWDQYGTFIWGKASNATRCRNIVNEKITQFNNDQMTRPYSYTQMAKNEKAMLKEVSTMSDGMLKLLTSCYQLLRKDFKLKKFCDVPAQNEEFQTTLENYVQHDVHDSIMGKLRDLLSFQDFHFNKITRNLLSIGRVDLEIQEQFWIGVPRARRELSLLNHFHTPSEKLACIQKAVMFLSQKKPFASSSAADHIQQEVAVLSSDDLLPILVYLVIKCDIANWLANLFYLKFFQFKKTAQDKSGFYLATLEAAIEHVRQGNVNIDAAKVLQRQNSTDDGKQLMRLFMLIRDGDKSGVQRFLRQAESLRNLHEHDKCHPLCECAKCLKLTQGNNGHGLKSQVSVTTRDDKGRCALHIAATTGKHELVDVLVEFGADLNATDYHGCTPLHSASAEGSQSVMFLLLHHGANANAEDNNNNTPLHLACLGGHEGCVKALLYFDPISVIVKINPTNDCGDTPLHIAAKWGYVKIVQALMEYQANPKLKNRKNLTPFDVSHNSDVTNTLRTTELDLNAVSRYRDPPKKKSLHRSFTLATATVSAEREGKSKSKTKRGSTDDGDNTEKQVEKLLRAVQDNDTNMVSFLCGWSAAENAQDGNTEKCHPLCQCSKCKPPLLDTVLHANITGPDGNTPLMLASKLGYVEMVELLLEHNAKTDTKIRVKGHTPLHFACQYDHVEIVKLLLKHGAYYDIRDSEGNTPIFMAAMNGHCASISVLLEYGASVNIRNHKRDSPLHEAVKWRHGDTVRLLVDNGAKVYYKNNLNKTPCDWAETEPEIFEILTNAKSSQPLEAAVEHVTTDSSNRKAPDSLSRKSISQSEADEALANELYDKFNDLTPSTPPLYEVISKVSSNDGDDVIESDMQPAVSENCVENKDTLKLFEQVSDKLESTVVACDVANTSVTSQECVETNDDASMTPCASGVEAKVSYVTESENQVLVSKGDKIQDSCEVEDSKPPNTDSYFEITSKLCSDVLDQIDDVTASQDDVDKDCCDTAGSSDASYLCLNNKACSDNS</sequence>
<feature type="repeat" description="ANK" evidence="1">
    <location>
        <begin position="562"/>
        <end position="594"/>
    </location>
</feature>
<dbReference type="GO" id="GO:0097422">
    <property type="term" value="C:tubular endosome"/>
    <property type="evidence" value="ECO:0007669"/>
    <property type="project" value="TreeGrafter"/>
</dbReference>